<feature type="transmembrane region" description="Helical" evidence="7">
    <location>
        <begin position="165"/>
        <end position="188"/>
    </location>
</feature>
<organism evidence="9 10">
    <name type="scientific">Rhodococcus erythropolis</name>
    <name type="common">Arthrobacter picolinophilus</name>
    <dbReference type="NCBI Taxonomy" id="1833"/>
    <lineage>
        <taxon>Bacteria</taxon>
        <taxon>Bacillati</taxon>
        <taxon>Actinomycetota</taxon>
        <taxon>Actinomycetes</taxon>
        <taxon>Mycobacteriales</taxon>
        <taxon>Nocardiaceae</taxon>
        <taxon>Rhodococcus</taxon>
        <taxon>Rhodococcus erythropolis group</taxon>
    </lineage>
</organism>
<evidence type="ECO:0000256" key="6">
    <source>
        <dbReference type="ARBA" id="ARBA00023136"/>
    </source>
</evidence>
<gene>
    <name evidence="9" type="ORF">G9444_0625</name>
</gene>
<keyword evidence="3" id="KW-1003">Cell membrane</keyword>
<evidence type="ECO:0000313" key="9">
    <source>
        <dbReference type="EMBL" id="QIP37869.1"/>
    </source>
</evidence>
<dbReference type="Pfam" id="PF00528">
    <property type="entry name" value="BPD_transp_1"/>
    <property type="match status" value="1"/>
</dbReference>
<protein>
    <recommendedName>
        <fullName evidence="8">ABC transmembrane type-1 domain-containing protein</fullName>
    </recommendedName>
</protein>
<dbReference type="RefSeq" id="WP_206029791.1">
    <property type="nucleotide sequence ID" value="NZ_CP050124.1"/>
</dbReference>
<dbReference type="PANTHER" id="PTHR43386">
    <property type="entry name" value="OLIGOPEPTIDE TRANSPORT SYSTEM PERMEASE PROTEIN APPC"/>
    <property type="match status" value="1"/>
</dbReference>
<evidence type="ECO:0000259" key="8">
    <source>
        <dbReference type="PROSITE" id="PS50928"/>
    </source>
</evidence>
<feature type="transmembrane region" description="Helical" evidence="7">
    <location>
        <begin position="44"/>
        <end position="72"/>
    </location>
</feature>
<evidence type="ECO:0000313" key="10">
    <source>
        <dbReference type="Proteomes" id="UP000502345"/>
    </source>
</evidence>
<sequence length="243" mass="25412">MLRQAEVQDLLIGVQGPTREHLLGTDDLGRDVLAQLVAGGRAPVVGAFLIAAGALVIGSAVGLMSALAGGWVGAGLMRFVDAIYALPALLVALVLAGISGGGYLMAVGLMMVLFSPYDARLVRNAALVELEQPYMDAARLMGTPRWRILVFELWPNIRSVELANACVNFAYALVTLSALTFLGIGVPANSIDWGLMLANSIDYLGANPWIALAPGLAIVVVATSVALLSDAVQDYGHEKGRTA</sequence>
<evidence type="ECO:0000256" key="7">
    <source>
        <dbReference type="RuleBase" id="RU363032"/>
    </source>
</evidence>
<accession>A0A6G9CLY3</accession>
<evidence type="ECO:0000256" key="2">
    <source>
        <dbReference type="ARBA" id="ARBA00022448"/>
    </source>
</evidence>
<keyword evidence="2 7" id="KW-0813">Transport</keyword>
<dbReference type="Gene3D" id="1.10.3720.10">
    <property type="entry name" value="MetI-like"/>
    <property type="match status" value="1"/>
</dbReference>
<dbReference type="GO" id="GO:0005886">
    <property type="term" value="C:plasma membrane"/>
    <property type="evidence" value="ECO:0007669"/>
    <property type="project" value="UniProtKB-SubCell"/>
</dbReference>
<evidence type="ECO:0000256" key="1">
    <source>
        <dbReference type="ARBA" id="ARBA00004651"/>
    </source>
</evidence>
<evidence type="ECO:0000256" key="3">
    <source>
        <dbReference type="ARBA" id="ARBA00022475"/>
    </source>
</evidence>
<feature type="transmembrane region" description="Helical" evidence="7">
    <location>
        <begin position="84"/>
        <end position="114"/>
    </location>
</feature>
<comment type="similarity">
    <text evidence="7">Belongs to the binding-protein-dependent transport system permease family.</text>
</comment>
<reference evidence="9 10" key="1">
    <citation type="submission" date="2020-03" db="EMBL/GenBank/DDBJ databases">
        <title>Screen low temperature-resistant strains for efficient degradation of petroleum hydrocarbons under the low temperature.</title>
        <authorList>
            <person name="Wang Y."/>
            <person name="Chen J."/>
        </authorList>
    </citation>
    <scope>NUCLEOTIDE SEQUENCE [LARGE SCALE GENOMIC DNA]</scope>
    <source>
        <strain evidence="9 10">KB1</strain>
    </source>
</reference>
<dbReference type="Proteomes" id="UP000502345">
    <property type="component" value="Chromosome"/>
</dbReference>
<name>A0A6G9CLY3_RHOER</name>
<dbReference type="PANTHER" id="PTHR43386:SF1">
    <property type="entry name" value="D,D-DIPEPTIDE TRANSPORT SYSTEM PERMEASE PROTEIN DDPC-RELATED"/>
    <property type="match status" value="1"/>
</dbReference>
<feature type="transmembrane region" description="Helical" evidence="7">
    <location>
        <begin position="208"/>
        <end position="229"/>
    </location>
</feature>
<dbReference type="GO" id="GO:0055085">
    <property type="term" value="P:transmembrane transport"/>
    <property type="evidence" value="ECO:0007669"/>
    <property type="project" value="InterPro"/>
</dbReference>
<dbReference type="SUPFAM" id="SSF161098">
    <property type="entry name" value="MetI-like"/>
    <property type="match status" value="1"/>
</dbReference>
<dbReference type="PROSITE" id="PS50928">
    <property type="entry name" value="ABC_TM1"/>
    <property type="match status" value="1"/>
</dbReference>
<dbReference type="InterPro" id="IPR000515">
    <property type="entry name" value="MetI-like"/>
</dbReference>
<evidence type="ECO:0000256" key="4">
    <source>
        <dbReference type="ARBA" id="ARBA00022692"/>
    </source>
</evidence>
<dbReference type="InterPro" id="IPR035906">
    <property type="entry name" value="MetI-like_sf"/>
</dbReference>
<dbReference type="AlphaFoldDB" id="A0A6G9CLY3"/>
<comment type="subcellular location">
    <subcellularLocation>
        <location evidence="1 7">Cell membrane</location>
        <topology evidence="1 7">Multi-pass membrane protein</topology>
    </subcellularLocation>
</comment>
<dbReference type="CDD" id="cd06261">
    <property type="entry name" value="TM_PBP2"/>
    <property type="match status" value="1"/>
</dbReference>
<feature type="domain" description="ABC transmembrane type-1" evidence="8">
    <location>
        <begin position="44"/>
        <end position="229"/>
    </location>
</feature>
<evidence type="ECO:0000256" key="5">
    <source>
        <dbReference type="ARBA" id="ARBA00022989"/>
    </source>
</evidence>
<dbReference type="EMBL" id="CP050124">
    <property type="protein sequence ID" value="QIP37869.1"/>
    <property type="molecule type" value="Genomic_DNA"/>
</dbReference>
<proteinExistence type="inferred from homology"/>
<keyword evidence="5 7" id="KW-1133">Transmembrane helix</keyword>
<dbReference type="InterPro" id="IPR050366">
    <property type="entry name" value="BP-dependent_transpt_permease"/>
</dbReference>
<keyword evidence="6 7" id="KW-0472">Membrane</keyword>
<keyword evidence="4 7" id="KW-0812">Transmembrane</keyword>